<dbReference type="OrthoDB" id="7388552at2"/>
<evidence type="ECO:0008006" key="6">
    <source>
        <dbReference type="Google" id="ProtNLM"/>
    </source>
</evidence>
<dbReference type="InterPro" id="IPR011010">
    <property type="entry name" value="DNA_brk_join_enz"/>
</dbReference>
<protein>
    <recommendedName>
        <fullName evidence="6">Tyrosine-type recombinase/integrase</fullName>
    </recommendedName>
</protein>
<evidence type="ECO:0000313" key="5">
    <source>
        <dbReference type="Proteomes" id="UP000318681"/>
    </source>
</evidence>
<evidence type="ECO:0000256" key="1">
    <source>
        <dbReference type="ARBA" id="ARBA00008857"/>
    </source>
</evidence>
<dbReference type="EMBL" id="VNIM01000016">
    <property type="protein sequence ID" value="TVV75834.1"/>
    <property type="molecule type" value="Genomic_DNA"/>
</dbReference>
<gene>
    <name evidence="4" type="ORF">FOY91_06020</name>
</gene>
<dbReference type="SUPFAM" id="SSF56349">
    <property type="entry name" value="DNA breaking-rejoining enzymes"/>
    <property type="match status" value="1"/>
</dbReference>
<evidence type="ECO:0000256" key="3">
    <source>
        <dbReference type="ARBA" id="ARBA00023172"/>
    </source>
</evidence>
<dbReference type="AlphaFoldDB" id="A0A558R8Y2"/>
<dbReference type="InterPro" id="IPR013762">
    <property type="entry name" value="Integrase-like_cat_sf"/>
</dbReference>
<evidence type="ECO:0000256" key="2">
    <source>
        <dbReference type="ARBA" id="ARBA00022908"/>
    </source>
</evidence>
<keyword evidence="2" id="KW-0229">DNA integration</keyword>
<comment type="caution">
    <text evidence="4">The sequence shown here is derived from an EMBL/GenBank/DDBJ whole genome shotgun (WGS) entry which is preliminary data.</text>
</comment>
<evidence type="ECO:0000313" key="4">
    <source>
        <dbReference type="EMBL" id="TVV75834.1"/>
    </source>
</evidence>
<dbReference type="GO" id="GO:0003677">
    <property type="term" value="F:DNA binding"/>
    <property type="evidence" value="ECO:0007669"/>
    <property type="project" value="InterPro"/>
</dbReference>
<dbReference type="RefSeq" id="WP_145149148.1">
    <property type="nucleotide sequence ID" value="NZ_VNIM01000016.1"/>
</dbReference>
<accession>A0A558R8Y2</accession>
<reference evidence="4 5" key="1">
    <citation type="submission" date="2019-07" db="EMBL/GenBank/DDBJ databases">
        <title>Sphingomonas solaris sp. nov., isolated from a solar panel from Boston, Massachusetts.</title>
        <authorList>
            <person name="Tanner K."/>
            <person name="Pascual J."/>
            <person name="Mancuso C."/>
            <person name="Pereto J."/>
            <person name="Khalil A."/>
            <person name="Vilanova C."/>
        </authorList>
    </citation>
    <scope>NUCLEOTIDE SEQUENCE [LARGE SCALE GENOMIC DNA]</scope>
    <source>
        <strain evidence="4 5">R4DWN</strain>
    </source>
</reference>
<name>A0A558R8Y2_9SPHN</name>
<comment type="similarity">
    <text evidence="1">Belongs to the 'phage' integrase family.</text>
</comment>
<keyword evidence="5" id="KW-1185">Reference proteome</keyword>
<dbReference type="PANTHER" id="PTHR30629:SF2">
    <property type="entry name" value="PROPHAGE INTEGRASE INTS-RELATED"/>
    <property type="match status" value="1"/>
</dbReference>
<dbReference type="Gene3D" id="1.10.443.10">
    <property type="entry name" value="Intergrase catalytic core"/>
    <property type="match status" value="1"/>
</dbReference>
<dbReference type="InterPro" id="IPR050808">
    <property type="entry name" value="Phage_Integrase"/>
</dbReference>
<keyword evidence="3" id="KW-0233">DNA recombination</keyword>
<proteinExistence type="inferred from homology"/>
<dbReference type="GO" id="GO:0006310">
    <property type="term" value="P:DNA recombination"/>
    <property type="evidence" value="ECO:0007669"/>
    <property type="project" value="UniProtKB-KW"/>
</dbReference>
<organism evidence="4 5">
    <name type="scientific">Alterirhizorhabdus solaris</name>
    <dbReference type="NCBI Taxonomy" id="2529389"/>
    <lineage>
        <taxon>Bacteria</taxon>
        <taxon>Pseudomonadati</taxon>
        <taxon>Pseudomonadota</taxon>
        <taxon>Alphaproteobacteria</taxon>
        <taxon>Sphingomonadales</taxon>
        <taxon>Rhizorhabdaceae</taxon>
        <taxon>Alterirhizorhabdus</taxon>
    </lineage>
</organism>
<sequence length="111" mass="12476">MTIVERATELRTGDYLFPGAGGRKPMSDATMAKALREAGVPRERGTVHGLRSTFRDWATEETSVANEVVEMALAHAISNAVERAYRRGDLLRKRRELMRVWQAYLENGLQG</sequence>
<dbReference type="GO" id="GO:0015074">
    <property type="term" value="P:DNA integration"/>
    <property type="evidence" value="ECO:0007669"/>
    <property type="project" value="UniProtKB-KW"/>
</dbReference>
<dbReference type="PANTHER" id="PTHR30629">
    <property type="entry name" value="PROPHAGE INTEGRASE"/>
    <property type="match status" value="1"/>
</dbReference>
<dbReference type="Proteomes" id="UP000318681">
    <property type="component" value="Unassembled WGS sequence"/>
</dbReference>